<evidence type="ECO:0000256" key="1">
    <source>
        <dbReference type="ARBA" id="ARBA00023015"/>
    </source>
</evidence>
<dbReference type="Pfam" id="PF00126">
    <property type="entry name" value="HTH_1"/>
    <property type="match status" value="1"/>
</dbReference>
<dbReference type="InterPro" id="IPR005119">
    <property type="entry name" value="LysR_subst-bd"/>
</dbReference>
<evidence type="ECO:0000313" key="6">
    <source>
        <dbReference type="Proteomes" id="UP000727907"/>
    </source>
</evidence>
<proteinExistence type="predicted"/>
<evidence type="ECO:0000256" key="3">
    <source>
        <dbReference type="ARBA" id="ARBA00023163"/>
    </source>
</evidence>
<name>A0ABS6II08_9HYPH</name>
<dbReference type="PROSITE" id="PS50931">
    <property type="entry name" value="HTH_LYSR"/>
    <property type="match status" value="1"/>
</dbReference>
<feature type="domain" description="HTH lysR-type" evidence="4">
    <location>
        <begin position="7"/>
        <end position="64"/>
    </location>
</feature>
<evidence type="ECO:0000313" key="5">
    <source>
        <dbReference type="EMBL" id="MBU8874224.1"/>
    </source>
</evidence>
<dbReference type="RefSeq" id="WP_216959377.1">
    <property type="nucleotide sequence ID" value="NZ_JAHOPB010000001.1"/>
</dbReference>
<comment type="caution">
    <text evidence="5">The sequence shown here is derived from an EMBL/GenBank/DDBJ whole genome shotgun (WGS) entry which is preliminary data.</text>
</comment>
<keyword evidence="3" id="KW-0804">Transcription</keyword>
<dbReference type="EMBL" id="JAHOPB010000001">
    <property type="protein sequence ID" value="MBU8874224.1"/>
    <property type="molecule type" value="Genomic_DNA"/>
</dbReference>
<protein>
    <submittedName>
        <fullName evidence="5">LysR family transcriptional regulator</fullName>
    </submittedName>
</protein>
<gene>
    <name evidence="5" type="ORF">KQ910_10650</name>
</gene>
<dbReference type="InterPro" id="IPR000847">
    <property type="entry name" value="LysR_HTH_N"/>
</dbReference>
<reference evidence="5 6" key="1">
    <citation type="submission" date="2021-06" db="EMBL/GenBank/DDBJ databases">
        <authorList>
            <person name="Lee D.H."/>
        </authorList>
    </citation>
    <scope>NUCLEOTIDE SEQUENCE [LARGE SCALE GENOMIC DNA]</scope>
    <source>
        <strain evidence="5 6">MMS21-HV4-11</strain>
    </source>
</reference>
<keyword evidence="2" id="KW-0238">DNA-binding</keyword>
<keyword evidence="6" id="KW-1185">Reference proteome</keyword>
<evidence type="ECO:0000256" key="2">
    <source>
        <dbReference type="ARBA" id="ARBA00023125"/>
    </source>
</evidence>
<organism evidence="5 6">
    <name type="scientific">Reyranella humidisoli</name>
    <dbReference type="NCBI Taxonomy" id="2849149"/>
    <lineage>
        <taxon>Bacteria</taxon>
        <taxon>Pseudomonadati</taxon>
        <taxon>Pseudomonadota</taxon>
        <taxon>Alphaproteobacteria</taxon>
        <taxon>Hyphomicrobiales</taxon>
        <taxon>Reyranellaceae</taxon>
        <taxon>Reyranella</taxon>
    </lineage>
</organism>
<dbReference type="Proteomes" id="UP000727907">
    <property type="component" value="Unassembled WGS sequence"/>
</dbReference>
<dbReference type="PANTHER" id="PTHR30579:SF7">
    <property type="entry name" value="HTH-TYPE TRANSCRIPTIONAL REGULATOR LRHA-RELATED"/>
    <property type="match status" value="1"/>
</dbReference>
<dbReference type="InterPro" id="IPR050176">
    <property type="entry name" value="LTTR"/>
</dbReference>
<sequence length="292" mass="31934">MTMRRDLDMALVRAFLTVVEVGGVTRAAAALGMSQAAVSQQIKRLEEALDCRLFTRQGRGLALAPAGERLLEQARRLVAMNDEVWSSMRAPQFEGEVRFGVPYDIIGSFVPAILRRFAKAQPRVRVSLVCEDSCVIREELKSGGVDLAMTTETECGRHGETLRTDRLVWVGAADGDAHLKDPLPVSLGAPTCVFRPVAVEALGKARRDWRAVCEVSRLELVYAVLEAGLAVAPLLRSSVPERFVILGREAKLPALPEFRINLYAPPGLGPAARDLADHVRASFSGRSRNHNN</sequence>
<accession>A0ABS6II08</accession>
<dbReference type="PANTHER" id="PTHR30579">
    <property type="entry name" value="TRANSCRIPTIONAL REGULATOR"/>
    <property type="match status" value="1"/>
</dbReference>
<evidence type="ECO:0000259" key="4">
    <source>
        <dbReference type="PROSITE" id="PS50931"/>
    </source>
</evidence>
<keyword evidence="1" id="KW-0805">Transcription regulation</keyword>
<dbReference type="Pfam" id="PF03466">
    <property type="entry name" value="LysR_substrate"/>
    <property type="match status" value="1"/>
</dbReference>